<accession>A0A9N6WZF2</accession>
<evidence type="ECO:0000313" key="1">
    <source>
        <dbReference type="EMBL" id="CAI3971139.1"/>
    </source>
</evidence>
<organism evidence="1">
    <name type="scientific">Ochrobactrum phage ORM_20</name>
    <dbReference type="NCBI Taxonomy" id="2985243"/>
    <lineage>
        <taxon>Viruses</taxon>
    </lineage>
</organism>
<proteinExistence type="predicted"/>
<gene>
    <name evidence="1" type="ORF">ORM20_00090</name>
</gene>
<name>A0A9N6WZF2_9VIRU</name>
<dbReference type="EMBL" id="OX359470">
    <property type="protein sequence ID" value="CAI3971139.1"/>
    <property type="molecule type" value="Genomic_DNA"/>
</dbReference>
<reference evidence="1" key="1">
    <citation type="submission" date="2022-10" db="EMBL/GenBank/DDBJ databases">
        <authorList>
            <person name="Meaden S."/>
        </authorList>
    </citation>
    <scope>NUCLEOTIDE SEQUENCE</scope>
</reference>
<protein>
    <submittedName>
        <fullName evidence="1">Uncharacterized protein</fullName>
    </submittedName>
</protein>
<sequence length="82" mass="9370">MASFEFRILQDLQKEQEDAGTEEYPIDIKLINGQLIVKYVYGPLHASRSAKAIIRDGIMIEDGDSVCLIPPHMIAEVNYRKY</sequence>